<comment type="caution">
    <text evidence="4">The sequence shown here is derived from an EMBL/GenBank/DDBJ whole genome shotgun (WGS) entry which is preliminary data.</text>
</comment>
<sequence length="242" mass="27292">MGEQQSKSGELILRPIAKIFTDFPTKFGIPRQSGLAEGLEAEVVFEPEFRNPAAVRGLEEYSYIWLIWEFSQSVRQGWSATVRPPRLGGNERVGVFATRSPYRPNPLGLSSVRLESVCHTKDRGPVLKVRGVDMLNGTPVYDIKPYSPSIDSHPAAAGGLAERTRDYGLQVDFPPELLSLVEEKKREGLLAVLAQDPRPSYQQDPERVYGMEFAEWEIRFRVLGNRLIVCSMEPRRTAEKKC</sequence>
<evidence type="ECO:0000313" key="5">
    <source>
        <dbReference type="Proteomes" id="UP000824250"/>
    </source>
</evidence>
<evidence type="ECO:0000259" key="3">
    <source>
        <dbReference type="PROSITE" id="PS51668"/>
    </source>
</evidence>
<evidence type="ECO:0000256" key="1">
    <source>
        <dbReference type="ARBA" id="ARBA00022691"/>
    </source>
</evidence>
<dbReference type="PANTHER" id="PTHR12818">
    <property type="entry name" value="TRNA (ADENINE(37)-N6)-METHYLTRANSFERASE"/>
    <property type="match status" value="1"/>
</dbReference>
<reference evidence="4" key="1">
    <citation type="submission" date="2020-10" db="EMBL/GenBank/DDBJ databases">
        <authorList>
            <person name="Gilroy R."/>
        </authorList>
    </citation>
    <scope>NUCLEOTIDE SEQUENCE</scope>
    <source>
        <strain evidence="4">CHK180-2868</strain>
    </source>
</reference>
<dbReference type="PROSITE" id="PS01318">
    <property type="entry name" value="TSAA_1"/>
    <property type="match status" value="1"/>
</dbReference>
<name>A0A9D1A3M6_9FIRM</name>
<dbReference type="PROSITE" id="PS51668">
    <property type="entry name" value="TSAA_2"/>
    <property type="match status" value="1"/>
</dbReference>
<organism evidence="4 5">
    <name type="scientific">Candidatus Copromonas faecavium</name>
    <name type="common">nom. illeg.</name>
    <dbReference type="NCBI Taxonomy" id="2840740"/>
    <lineage>
        <taxon>Bacteria</taxon>
        <taxon>Bacillati</taxon>
        <taxon>Bacillota</taxon>
        <taxon>Clostridia</taxon>
        <taxon>Lachnospirales</taxon>
        <taxon>Lachnospiraceae</taxon>
        <taxon>Candidatus Copromonas (nom. illeg.)</taxon>
    </lineage>
</organism>
<evidence type="ECO:0000313" key="4">
    <source>
        <dbReference type="EMBL" id="HIR05092.1"/>
    </source>
</evidence>
<dbReference type="InterPro" id="IPR040372">
    <property type="entry name" value="YaeB-like"/>
</dbReference>
<dbReference type="PANTHER" id="PTHR12818:SF0">
    <property type="entry name" value="TRNA (ADENINE(37)-N6)-METHYLTRANSFERASE"/>
    <property type="match status" value="1"/>
</dbReference>
<dbReference type="AlphaFoldDB" id="A0A9D1A3M6"/>
<proteinExistence type="inferred from homology"/>
<comment type="similarity">
    <text evidence="2">Belongs to the tRNA methyltransferase O family.</text>
</comment>
<dbReference type="NCBIfam" id="TIGR00104">
    <property type="entry name" value="tRNA_TsaA"/>
    <property type="match status" value="1"/>
</dbReference>
<dbReference type="InterPro" id="IPR036414">
    <property type="entry name" value="YaeB_N_sf"/>
</dbReference>
<protein>
    <submittedName>
        <fullName evidence="4">tRNA (N6-threonylcarbamoyladenosine(37)-N6)-methyltransferase TrmO</fullName>
    </submittedName>
</protein>
<dbReference type="InterPro" id="IPR041369">
    <property type="entry name" value="TrmO_C"/>
</dbReference>
<dbReference type="InterPro" id="IPR036413">
    <property type="entry name" value="YaeB-like_sf"/>
</dbReference>
<dbReference type="Pfam" id="PF01980">
    <property type="entry name" value="TrmO_N"/>
    <property type="match status" value="1"/>
</dbReference>
<keyword evidence="1" id="KW-0949">S-adenosyl-L-methionine</keyword>
<dbReference type="Gene3D" id="3.30.2310.10">
    <property type="entry name" value="YaeB-like"/>
    <property type="match status" value="1"/>
</dbReference>
<feature type="domain" description="TsaA-like" evidence="3">
    <location>
        <begin position="13"/>
        <end position="155"/>
    </location>
</feature>
<evidence type="ECO:0000256" key="2">
    <source>
        <dbReference type="ARBA" id="ARBA00033753"/>
    </source>
</evidence>
<dbReference type="CDD" id="cd09281">
    <property type="entry name" value="UPF0066"/>
    <property type="match status" value="1"/>
</dbReference>
<dbReference type="SUPFAM" id="SSF118196">
    <property type="entry name" value="YaeB-like"/>
    <property type="match status" value="1"/>
</dbReference>
<reference evidence="4" key="2">
    <citation type="journal article" date="2021" name="PeerJ">
        <title>Extensive microbial diversity within the chicken gut microbiome revealed by metagenomics and culture.</title>
        <authorList>
            <person name="Gilroy R."/>
            <person name="Ravi A."/>
            <person name="Getino M."/>
            <person name="Pursley I."/>
            <person name="Horton D.L."/>
            <person name="Alikhan N.F."/>
            <person name="Baker D."/>
            <person name="Gharbi K."/>
            <person name="Hall N."/>
            <person name="Watson M."/>
            <person name="Adriaenssens E.M."/>
            <person name="Foster-Nyarko E."/>
            <person name="Jarju S."/>
            <person name="Secka A."/>
            <person name="Antonio M."/>
            <person name="Oren A."/>
            <person name="Chaudhuri R.R."/>
            <person name="La Ragione R."/>
            <person name="Hildebrand F."/>
            <person name="Pallen M.J."/>
        </authorList>
    </citation>
    <scope>NUCLEOTIDE SEQUENCE</scope>
    <source>
        <strain evidence="4">CHK180-2868</strain>
    </source>
</reference>
<dbReference type="Pfam" id="PF18389">
    <property type="entry name" value="TrmO_C"/>
    <property type="match status" value="1"/>
</dbReference>
<dbReference type="EMBL" id="DVGC01000023">
    <property type="protein sequence ID" value="HIR05092.1"/>
    <property type="molecule type" value="Genomic_DNA"/>
</dbReference>
<dbReference type="Gene3D" id="2.40.30.70">
    <property type="entry name" value="YaeB-like"/>
    <property type="match status" value="1"/>
</dbReference>
<accession>A0A9D1A3M6</accession>
<dbReference type="InterPro" id="IPR023368">
    <property type="entry name" value="UPF0066_cons_site"/>
</dbReference>
<dbReference type="Proteomes" id="UP000824250">
    <property type="component" value="Unassembled WGS sequence"/>
</dbReference>
<dbReference type="InterPro" id="IPR023370">
    <property type="entry name" value="TrmO-like_N"/>
</dbReference>
<gene>
    <name evidence="4" type="primary">tsaA</name>
    <name evidence="4" type="ORF">IAB28_03895</name>
</gene>